<sequence length="476" mass="53446">MPRTILRNNEEGIFVKIYKQRSTFFPGDTLSGHVIVSDSQSQHDPTTKVKIRLFGRAKSERIVQRKATKVVSRGNAVFFEEQQTLEMKSTTSTPHWPFSITIPRNPKPGFGARGDEFPPGVSYKATLESASGPERDVASDDLPSSVYLYHESPMTWTNIEGVIEYVLVAQMDDRIAEIPLYVRQPSIFTPIMDFQMHTRAFMQVIKTSNLVPRPANRDPKSTAMSALSRRPRYLYYVKVEYPRVIQLEHPEPFPMKIFLVPDLGGQNTTICRDGNIGALPPVEVTSMELKLSSEFNIRCPGTVWESSLSKSDSFVFHFSGKSEPTVVPVDYGVSEAYFTPQRRDRYGRLNTPVTPLGSPDALHLGRLFSIYLGCSATSTMDNPPVSFKRQMHPSFSTYNISLEYRLHWKINLVCAGEAHSVATETPITVLATSEEQEALKMSGTDMLGLSRTKSDPLSTDVATLQFIGRFLRDVPC</sequence>
<evidence type="ECO:0008006" key="3">
    <source>
        <dbReference type="Google" id="ProtNLM"/>
    </source>
</evidence>
<organism evidence="1 2">
    <name type="scientific">Exophiala mesophila</name>
    <name type="common">Black yeast-like fungus</name>
    <dbReference type="NCBI Taxonomy" id="212818"/>
    <lineage>
        <taxon>Eukaryota</taxon>
        <taxon>Fungi</taxon>
        <taxon>Dikarya</taxon>
        <taxon>Ascomycota</taxon>
        <taxon>Pezizomycotina</taxon>
        <taxon>Eurotiomycetes</taxon>
        <taxon>Chaetothyriomycetidae</taxon>
        <taxon>Chaetothyriales</taxon>
        <taxon>Herpotrichiellaceae</taxon>
        <taxon>Exophiala</taxon>
    </lineage>
</organism>
<evidence type="ECO:0000313" key="1">
    <source>
        <dbReference type="EMBL" id="KIV88985.1"/>
    </source>
</evidence>
<evidence type="ECO:0000313" key="2">
    <source>
        <dbReference type="Proteomes" id="UP000054302"/>
    </source>
</evidence>
<keyword evidence="2" id="KW-1185">Reference proteome</keyword>
<accession>A0A0D1WJC9</accession>
<dbReference type="Gene3D" id="2.60.40.640">
    <property type="match status" value="1"/>
</dbReference>
<dbReference type="AlphaFoldDB" id="A0A0D1WJC9"/>
<name>A0A0D1WJC9_EXOME</name>
<proteinExistence type="predicted"/>
<dbReference type="EMBL" id="KN847525">
    <property type="protein sequence ID" value="KIV88985.1"/>
    <property type="molecule type" value="Genomic_DNA"/>
</dbReference>
<protein>
    <recommendedName>
        <fullName evidence="3">Arrestin-like N-terminal domain-containing protein</fullName>
    </recommendedName>
</protein>
<dbReference type="OrthoDB" id="4160861at2759"/>
<gene>
    <name evidence="1" type="ORF">PV10_08609</name>
</gene>
<reference evidence="1 2" key="1">
    <citation type="submission" date="2015-01" db="EMBL/GenBank/DDBJ databases">
        <title>The Genome Sequence of Exophiala mesophila CBS40295.</title>
        <authorList>
            <consortium name="The Broad Institute Genomics Platform"/>
            <person name="Cuomo C."/>
            <person name="de Hoog S."/>
            <person name="Gorbushina A."/>
            <person name="Stielow B."/>
            <person name="Teixiera M."/>
            <person name="Abouelleil A."/>
            <person name="Chapman S.B."/>
            <person name="Priest M."/>
            <person name="Young S.K."/>
            <person name="Wortman J."/>
            <person name="Nusbaum C."/>
            <person name="Birren B."/>
        </authorList>
    </citation>
    <scope>NUCLEOTIDE SEQUENCE [LARGE SCALE GENOMIC DNA]</scope>
    <source>
        <strain evidence="1 2">CBS 40295</strain>
    </source>
</reference>
<dbReference type="OMA" id="RTHELKW"/>
<dbReference type="GeneID" id="27326454"/>
<dbReference type="HOGENOM" id="CLU_042066_1_0_1"/>
<dbReference type="VEuPathDB" id="FungiDB:PV10_08609"/>
<dbReference type="RefSeq" id="XP_016220559.1">
    <property type="nucleotide sequence ID" value="XM_016373648.1"/>
</dbReference>
<dbReference type="Proteomes" id="UP000054302">
    <property type="component" value="Unassembled WGS sequence"/>
</dbReference>
<dbReference type="InterPro" id="IPR014752">
    <property type="entry name" value="Arrestin-like_C"/>
</dbReference>